<dbReference type="EMBL" id="FPAW01000017">
    <property type="protein sequence ID" value="SFU00017.1"/>
    <property type="molecule type" value="Genomic_DNA"/>
</dbReference>
<gene>
    <name evidence="1" type="ORF">SAMN05216236_11774</name>
</gene>
<dbReference type="AlphaFoldDB" id="A0A1I7CKR1"/>
<dbReference type="Proteomes" id="UP000182466">
    <property type="component" value="Unassembled WGS sequence"/>
</dbReference>
<name>A0A1I7CKR1_9RHOB</name>
<organism evidence="1 2">
    <name type="scientific">Sedimentitalea nanhaiensis</name>
    <dbReference type="NCBI Taxonomy" id="999627"/>
    <lineage>
        <taxon>Bacteria</taxon>
        <taxon>Pseudomonadati</taxon>
        <taxon>Pseudomonadota</taxon>
        <taxon>Alphaproteobacteria</taxon>
        <taxon>Rhodobacterales</taxon>
        <taxon>Paracoccaceae</taxon>
        <taxon>Sedimentitalea</taxon>
    </lineage>
</organism>
<sequence>MWFDANAALSELGAGRDNDTQPSATIATSVTQAQRTPRNVAGIAGVATPPAQKREIDVFRHDVSAAGHPLTWTGRVVSLADWRKLTEWERHGPDGRMWNGIKQRCERNEGKQHDQSEQHS</sequence>
<accession>A0A1I7CKR1</accession>
<keyword evidence="2" id="KW-1185">Reference proteome</keyword>
<evidence type="ECO:0000313" key="2">
    <source>
        <dbReference type="Proteomes" id="UP000182466"/>
    </source>
</evidence>
<proteinExistence type="predicted"/>
<protein>
    <submittedName>
        <fullName evidence="1">Uncharacterized protein</fullName>
    </submittedName>
</protein>
<reference evidence="1 2" key="1">
    <citation type="submission" date="2016-10" db="EMBL/GenBank/DDBJ databases">
        <authorList>
            <person name="de Groot N.N."/>
        </authorList>
    </citation>
    <scope>NUCLEOTIDE SEQUENCE [LARGE SCALE GENOMIC DNA]</scope>
    <source>
        <strain evidence="1 2">CGMCC 1.10959</strain>
    </source>
</reference>
<dbReference type="STRING" id="999627.SAMN05216236_11774"/>
<evidence type="ECO:0000313" key="1">
    <source>
        <dbReference type="EMBL" id="SFU00017.1"/>
    </source>
</evidence>